<dbReference type="InterPro" id="IPR013785">
    <property type="entry name" value="Aldolase_TIM"/>
</dbReference>
<evidence type="ECO:0000256" key="9">
    <source>
        <dbReference type="ARBA" id="ARBA00023102"/>
    </source>
</evidence>
<evidence type="ECO:0000256" key="10">
    <source>
        <dbReference type="ARBA" id="ARBA00023235"/>
    </source>
</evidence>
<evidence type="ECO:0000256" key="2">
    <source>
        <dbReference type="ARBA" id="ARBA00004496"/>
    </source>
</evidence>
<dbReference type="NCBIfam" id="NF010112">
    <property type="entry name" value="PRK13585.1"/>
    <property type="match status" value="1"/>
</dbReference>
<evidence type="ECO:0000256" key="13">
    <source>
        <dbReference type="RuleBase" id="RU003658"/>
    </source>
</evidence>
<dbReference type="GO" id="GO:0000162">
    <property type="term" value="P:L-tryptophan biosynthetic process"/>
    <property type="evidence" value="ECO:0007669"/>
    <property type="project" value="TreeGrafter"/>
</dbReference>
<evidence type="ECO:0000256" key="8">
    <source>
        <dbReference type="ARBA" id="ARBA00022605"/>
    </source>
</evidence>
<evidence type="ECO:0000256" key="4">
    <source>
        <dbReference type="ARBA" id="ARBA00009667"/>
    </source>
</evidence>
<name>A0A7J2TIL6_ARCFL</name>
<protein>
    <recommendedName>
        <fullName evidence="6 11">1-(5-phosphoribosyl)-5-[(5-phosphoribosylamino)methylideneamino] imidazole-4-carboxamide isomerase</fullName>
        <ecNumber evidence="5 11">5.3.1.16</ecNumber>
    </recommendedName>
    <alternativeName>
        <fullName evidence="11">Phosphoribosylformimino-5-aminoimidazole carboxamide ribotide isomerase</fullName>
    </alternativeName>
</protein>
<dbReference type="Pfam" id="PF00977">
    <property type="entry name" value="His_biosynth"/>
    <property type="match status" value="1"/>
</dbReference>
<comment type="similarity">
    <text evidence="4 11 12">Belongs to the HisA/HisF family.</text>
</comment>
<sequence length="239" mass="27026">MFRVIPAVDLKDGKVVRLRQGREKEITFEAKDPVRVARNWIERGAKVLHVIDLDGAFQGKIRHEREIREIISLGAEVHVGGGIRSFDVAERLLKLGARRIIFGTIALERIEEVKEFANEWRDRIIIAIDSREGKVAVKGWKEKTKISPLELAKIYEDCDVSFLYTNIDVEGLAMGISRESLEFLKKISRPFYVAGGISSIDEIVFVKKLGARGAILGSALYMGKIKLEEALKLEHEEVQ</sequence>
<organism evidence="14">
    <name type="scientific">Archaeoglobus fulgidus</name>
    <dbReference type="NCBI Taxonomy" id="2234"/>
    <lineage>
        <taxon>Archaea</taxon>
        <taxon>Methanobacteriati</taxon>
        <taxon>Methanobacteriota</taxon>
        <taxon>Archaeoglobi</taxon>
        <taxon>Archaeoglobales</taxon>
        <taxon>Archaeoglobaceae</taxon>
        <taxon>Archaeoglobus</taxon>
    </lineage>
</organism>
<dbReference type="AlphaFoldDB" id="A0A7J2TIL6"/>
<dbReference type="CDD" id="cd04732">
    <property type="entry name" value="HisA"/>
    <property type="match status" value="1"/>
</dbReference>
<keyword evidence="10 11" id="KW-0413">Isomerase</keyword>
<proteinExistence type="inferred from homology"/>
<dbReference type="GO" id="GO:0003949">
    <property type="term" value="F:1-(5-phosphoribosyl)-5-[(5-phosphoribosylamino)methylideneamino]imidazole-4-carboxamide isomerase activity"/>
    <property type="evidence" value="ECO:0007669"/>
    <property type="project" value="UniProtKB-UniRule"/>
</dbReference>
<reference evidence="14" key="1">
    <citation type="journal article" date="2020" name="mSystems">
        <title>Genome- and Community-Level Interaction Insights into Carbon Utilization and Element Cycling Functions of Hydrothermarchaeota in Hydrothermal Sediment.</title>
        <authorList>
            <person name="Zhou Z."/>
            <person name="Liu Y."/>
            <person name="Xu W."/>
            <person name="Pan J."/>
            <person name="Luo Z.H."/>
            <person name="Li M."/>
        </authorList>
    </citation>
    <scope>NUCLEOTIDE SEQUENCE [LARGE SCALE GENOMIC DNA]</scope>
    <source>
        <strain evidence="14">SpSt-26</strain>
    </source>
</reference>
<evidence type="ECO:0000256" key="1">
    <source>
        <dbReference type="ARBA" id="ARBA00000901"/>
    </source>
</evidence>
<dbReference type="SUPFAM" id="SSF51366">
    <property type="entry name" value="Ribulose-phoshate binding barrel"/>
    <property type="match status" value="1"/>
</dbReference>
<dbReference type="Gene3D" id="3.20.20.70">
    <property type="entry name" value="Aldolase class I"/>
    <property type="match status" value="1"/>
</dbReference>
<dbReference type="EMBL" id="DSLA01000072">
    <property type="protein sequence ID" value="HEH35433.1"/>
    <property type="molecule type" value="Genomic_DNA"/>
</dbReference>
<comment type="pathway">
    <text evidence="3 11 13">Amino-acid biosynthesis; L-histidine biosynthesis; L-histidine from 5-phospho-alpha-D-ribose 1-diphosphate: step 4/9.</text>
</comment>
<dbReference type="GO" id="GO:0000105">
    <property type="term" value="P:L-histidine biosynthetic process"/>
    <property type="evidence" value="ECO:0007669"/>
    <property type="project" value="UniProtKB-UniRule"/>
</dbReference>
<evidence type="ECO:0000256" key="7">
    <source>
        <dbReference type="ARBA" id="ARBA00022490"/>
    </source>
</evidence>
<evidence type="ECO:0000256" key="11">
    <source>
        <dbReference type="HAMAP-Rule" id="MF_01014"/>
    </source>
</evidence>
<accession>A0A7J2TIL6</accession>
<keyword evidence="8 11" id="KW-0028">Amino-acid biosynthesis</keyword>
<feature type="active site" description="Proton donor" evidence="11">
    <location>
        <position position="129"/>
    </location>
</feature>
<dbReference type="HAMAP" id="MF_01014">
    <property type="entry name" value="HisA"/>
    <property type="match status" value="1"/>
</dbReference>
<evidence type="ECO:0000256" key="6">
    <source>
        <dbReference type="ARBA" id="ARBA00018464"/>
    </source>
</evidence>
<dbReference type="PANTHER" id="PTHR43090:SF2">
    <property type="entry name" value="1-(5-PHOSPHORIBOSYL)-5-[(5-PHOSPHORIBOSYLAMINO)METHYLIDENEAMINO] IMIDAZOLE-4-CARBOXAMIDE ISOMERASE"/>
    <property type="match status" value="1"/>
</dbReference>
<keyword evidence="7 11" id="KW-0963">Cytoplasm</keyword>
<gene>
    <name evidence="11" type="primary">hisA</name>
    <name evidence="14" type="ORF">ENP88_04655</name>
</gene>
<evidence type="ECO:0000256" key="3">
    <source>
        <dbReference type="ARBA" id="ARBA00005133"/>
    </source>
</evidence>
<dbReference type="FunFam" id="3.20.20.70:FF:000009">
    <property type="entry name" value="1-(5-phosphoribosyl)-5-[(5-phosphoribosylamino)methylideneamino] imidazole-4-carboxamide isomerase"/>
    <property type="match status" value="1"/>
</dbReference>
<evidence type="ECO:0000256" key="5">
    <source>
        <dbReference type="ARBA" id="ARBA00012550"/>
    </source>
</evidence>
<dbReference type="InterPro" id="IPR006063">
    <property type="entry name" value="HisA_bact_arch"/>
</dbReference>
<dbReference type="NCBIfam" id="TIGR00007">
    <property type="entry name" value="1-(5-phosphoribosyl)-5-[(5-phosphoribosylamino)methylideneamino]imidazole-4-carboxamide isomerase"/>
    <property type="match status" value="1"/>
</dbReference>
<feature type="active site" description="Proton acceptor" evidence="11">
    <location>
        <position position="9"/>
    </location>
</feature>
<dbReference type="PANTHER" id="PTHR43090">
    <property type="entry name" value="1-(5-PHOSPHORIBOSYL)-5-[(5-PHOSPHORIBOSYLAMINO)METHYLIDENEAMINO] IMIDAZOLE-4-CARBOXAMIDE ISOMERASE"/>
    <property type="match status" value="1"/>
</dbReference>
<comment type="catalytic activity">
    <reaction evidence="1 11 13">
        <text>1-(5-phospho-beta-D-ribosyl)-5-[(5-phospho-beta-D-ribosylamino)methylideneamino]imidazole-4-carboxamide = 5-[(5-phospho-1-deoxy-D-ribulos-1-ylimino)methylamino]-1-(5-phospho-beta-D-ribosyl)imidazole-4-carboxamide</text>
        <dbReference type="Rhea" id="RHEA:15469"/>
        <dbReference type="ChEBI" id="CHEBI:58435"/>
        <dbReference type="ChEBI" id="CHEBI:58525"/>
        <dbReference type="EC" id="5.3.1.16"/>
    </reaction>
</comment>
<dbReference type="InterPro" id="IPR011060">
    <property type="entry name" value="RibuloseP-bd_barrel"/>
</dbReference>
<dbReference type="InterPro" id="IPR044524">
    <property type="entry name" value="Isoase_HisA-like"/>
</dbReference>
<evidence type="ECO:0000256" key="12">
    <source>
        <dbReference type="RuleBase" id="RU003657"/>
    </source>
</evidence>
<dbReference type="GO" id="GO:0005737">
    <property type="term" value="C:cytoplasm"/>
    <property type="evidence" value="ECO:0007669"/>
    <property type="project" value="UniProtKB-SubCell"/>
</dbReference>
<comment type="caution">
    <text evidence="14">The sequence shown here is derived from an EMBL/GenBank/DDBJ whole genome shotgun (WGS) entry which is preliminary data.</text>
</comment>
<evidence type="ECO:0000313" key="14">
    <source>
        <dbReference type="EMBL" id="HEH35433.1"/>
    </source>
</evidence>
<comment type="subcellular location">
    <subcellularLocation>
        <location evidence="2 11 13">Cytoplasm</location>
    </subcellularLocation>
</comment>
<dbReference type="InterPro" id="IPR023016">
    <property type="entry name" value="HisA/PriA"/>
</dbReference>
<dbReference type="EC" id="5.3.1.16" evidence="5 11"/>
<keyword evidence="9 11" id="KW-0368">Histidine biosynthesis</keyword>
<dbReference type="InterPro" id="IPR006062">
    <property type="entry name" value="His_biosynth"/>
</dbReference>
<dbReference type="UniPathway" id="UPA00031">
    <property type="reaction ID" value="UER00009"/>
</dbReference>